<keyword evidence="1" id="KW-1133">Transmembrane helix</keyword>
<keyword evidence="3" id="KW-1185">Reference proteome</keyword>
<feature type="transmembrane region" description="Helical" evidence="1">
    <location>
        <begin position="71"/>
        <end position="88"/>
    </location>
</feature>
<protein>
    <submittedName>
        <fullName evidence="2">Uncharacterized protein</fullName>
    </submittedName>
</protein>
<accession>A0A1H9A0I6</accession>
<feature type="transmembrane region" description="Helical" evidence="1">
    <location>
        <begin position="161"/>
        <end position="181"/>
    </location>
</feature>
<reference evidence="2 3" key="1">
    <citation type="submission" date="2016-10" db="EMBL/GenBank/DDBJ databases">
        <authorList>
            <person name="de Groot N.N."/>
        </authorList>
    </citation>
    <scope>NUCLEOTIDE SEQUENCE [LARGE SCALE GENOMIC DNA]</scope>
    <source>
        <strain evidence="2 3">B25</strain>
    </source>
</reference>
<evidence type="ECO:0000313" key="2">
    <source>
        <dbReference type="EMBL" id="SEP70242.1"/>
    </source>
</evidence>
<dbReference type="Proteomes" id="UP000182360">
    <property type="component" value="Unassembled WGS sequence"/>
</dbReference>
<dbReference type="EMBL" id="FOFU01000001">
    <property type="protein sequence ID" value="SEP70242.1"/>
    <property type="molecule type" value="Genomic_DNA"/>
</dbReference>
<keyword evidence="1" id="KW-0472">Membrane</keyword>
<sequence>MIPVIFTGLISAVLVCGFRAFFLYSHRVIPYSFELNMWYLLLRQSLLPVIVLYGVFFLISKDTISYKIEALFPLLISFYLIYLPYTILSGSEKIITTFPLFIKPTLFTVMIFSLGLSAKHIEKTITAKKHFFAAIWIITAVVSIVFPSVVETMYILDMSYFLILVLSGIFCATLPILFILSRLGVFTVRDKE</sequence>
<name>A0A1H9A0I6_9SPIR</name>
<feature type="transmembrane region" description="Helical" evidence="1">
    <location>
        <begin position="36"/>
        <end position="59"/>
    </location>
</feature>
<proteinExistence type="predicted"/>
<keyword evidence="1" id="KW-0812">Transmembrane</keyword>
<gene>
    <name evidence="2" type="ORF">SAMN04487977_101163</name>
</gene>
<dbReference type="RefSeq" id="WP_074640003.1">
    <property type="nucleotide sequence ID" value="NZ_AP025286.1"/>
</dbReference>
<evidence type="ECO:0000256" key="1">
    <source>
        <dbReference type="SAM" id="Phobius"/>
    </source>
</evidence>
<feature type="transmembrane region" description="Helical" evidence="1">
    <location>
        <begin position="130"/>
        <end position="149"/>
    </location>
</feature>
<organism evidence="2 3">
    <name type="scientific">Treponema bryantii</name>
    <dbReference type="NCBI Taxonomy" id="163"/>
    <lineage>
        <taxon>Bacteria</taxon>
        <taxon>Pseudomonadati</taxon>
        <taxon>Spirochaetota</taxon>
        <taxon>Spirochaetia</taxon>
        <taxon>Spirochaetales</taxon>
        <taxon>Treponemataceae</taxon>
        <taxon>Treponema</taxon>
    </lineage>
</organism>
<dbReference type="OrthoDB" id="359952at2"/>
<evidence type="ECO:0000313" key="3">
    <source>
        <dbReference type="Proteomes" id="UP000182360"/>
    </source>
</evidence>
<feature type="transmembrane region" description="Helical" evidence="1">
    <location>
        <begin position="100"/>
        <end position="118"/>
    </location>
</feature>
<dbReference type="AlphaFoldDB" id="A0A1H9A0I6"/>